<comment type="catalytic activity">
    <reaction evidence="14">
        <text>[(1-&gt;4)-beta-D-glucosyl]n+m + reduced acceptor + O2 = 4-dehydro-beta-D-glucosyl-[(1-&gt;4)-beta-D-glucosyl]n-1 + [(1-&gt;4)-beta-D-glucosyl]m + acceptor + H2O.</text>
        <dbReference type="EC" id="1.14.99.56"/>
    </reaction>
</comment>
<evidence type="ECO:0000313" key="18">
    <source>
        <dbReference type="EMBL" id="CAK5282511.1"/>
    </source>
</evidence>
<keyword evidence="5" id="KW-0732">Signal</keyword>
<dbReference type="SMART" id="SM00236">
    <property type="entry name" value="fCBD"/>
    <property type="match status" value="1"/>
</dbReference>
<dbReference type="CDD" id="cd21175">
    <property type="entry name" value="LPMO_AA9"/>
    <property type="match status" value="1"/>
</dbReference>
<dbReference type="GO" id="GO:0030245">
    <property type="term" value="P:cellulose catabolic process"/>
    <property type="evidence" value="ECO:0007669"/>
    <property type="project" value="UniProtKB-KW"/>
</dbReference>
<comment type="similarity">
    <text evidence="13">Belongs to the polysaccharide monooxygenase AA9 family.</text>
</comment>
<keyword evidence="12" id="KW-0624">Polysaccharide degradation</keyword>
<proteinExistence type="inferred from homology"/>
<dbReference type="Pfam" id="PF00734">
    <property type="entry name" value="CBM_1"/>
    <property type="match status" value="1"/>
</dbReference>
<comment type="subcellular location">
    <subcellularLocation>
        <location evidence="2">Secreted</location>
    </subcellularLocation>
</comment>
<evidence type="ECO:0000256" key="12">
    <source>
        <dbReference type="ARBA" id="ARBA00023326"/>
    </source>
</evidence>
<dbReference type="Proteomes" id="UP001295794">
    <property type="component" value="Unassembled WGS sequence"/>
</dbReference>
<name>A0AAD2HWC1_9AGAR</name>
<dbReference type="GO" id="GO:0004497">
    <property type="term" value="F:monooxygenase activity"/>
    <property type="evidence" value="ECO:0007669"/>
    <property type="project" value="UniProtKB-KW"/>
</dbReference>
<keyword evidence="6" id="KW-0136">Cellulose degradation</keyword>
<keyword evidence="8" id="KW-0186">Copper</keyword>
<evidence type="ECO:0000256" key="6">
    <source>
        <dbReference type="ARBA" id="ARBA00023001"/>
    </source>
</evidence>
<accession>A0AAD2HWC1</accession>
<dbReference type="AlphaFoldDB" id="A0AAD2HWC1"/>
<dbReference type="SUPFAM" id="SSF57180">
    <property type="entry name" value="Cellulose-binding domain"/>
    <property type="match status" value="1"/>
</dbReference>
<evidence type="ECO:0000256" key="15">
    <source>
        <dbReference type="ARBA" id="ARBA00047174"/>
    </source>
</evidence>
<evidence type="ECO:0000256" key="16">
    <source>
        <dbReference type="SAM" id="MobiDB-lite"/>
    </source>
</evidence>
<dbReference type="InterPro" id="IPR035971">
    <property type="entry name" value="CBD_sf"/>
</dbReference>
<evidence type="ECO:0000256" key="8">
    <source>
        <dbReference type="ARBA" id="ARBA00023008"/>
    </source>
</evidence>
<protein>
    <recommendedName>
        <fullName evidence="15">lytic cellulose monooxygenase (C4-dehydrogenating)</fullName>
        <ecNumber evidence="15">1.14.99.56</ecNumber>
    </recommendedName>
</protein>
<evidence type="ECO:0000256" key="3">
    <source>
        <dbReference type="ARBA" id="ARBA00022525"/>
    </source>
</evidence>
<evidence type="ECO:0000256" key="11">
    <source>
        <dbReference type="ARBA" id="ARBA00023277"/>
    </source>
</evidence>
<sequence length="374" mass="38134">MGGGCCWVPVTVLIRTEEWGGRTGLDCSSSSSSAPMPTLRNLLCTALLSAAAAHAHYIFPNLTIGGVTSANWANIRQTNNWQALTPQQDVTVADIRCYDSAFSNGIGTATTTKAAAGSAVTFNVFGNPSNLYHPGVRVSRPPPLLGSDSQAHAVQVLNVYMAKAPTGTDVSQWDPTGAVWFKVYQISAVTDGGSTITFPATGLASVTFNIPSATPSGQYLIRIEHIALHSASSYGGAQFYISCAQVEVTGGGSGTPGPLVAFPGAYTGNESGILINIYYPIPATYTQPGPAVWPAGSGSGSGSGGSTSTTTARPPPPSSTSTSKGTASTTAPPTSTGGTVAQFGQCGGSGYAGSTICAAPYKCTVLNPYYSQCT</sequence>
<keyword evidence="3" id="KW-0964">Secreted</keyword>
<evidence type="ECO:0000256" key="10">
    <source>
        <dbReference type="ARBA" id="ARBA00023157"/>
    </source>
</evidence>
<keyword evidence="11" id="KW-0119">Carbohydrate metabolism</keyword>
<dbReference type="InterPro" id="IPR049892">
    <property type="entry name" value="AA9"/>
</dbReference>
<keyword evidence="10" id="KW-1015">Disulfide bond</keyword>
<keyword evidence="7" id="KW-0560">Oxidoreductase</keyword>
<keyword evidence="19" id="KW-1185">Reference proteome</keyword>
<evidence type="ECO:0000256" key="14">
    <source>
        <dbReference type="ARBA" id="ARBA00045077"/>
    </source>
</evidence>
<organism evidence="18 19">
    <name type="scientific">Mycena citricolor</name>
    <dbReference type="NCBI Taxonomy" id="2018698"/>
    <lineage>
        <taxon>Eukaryota</taxon>
        <taxon>Fungi</taxon>
        <taxon>Dikarya</taxon>
        <taxon>Basidiomycota</taxon>
        <taxon>Agaricomycotina</taxon>
        <taxon>Agaricomycetes</taxon>
        <taxon>Agaricomycetidae</taxon>
        <taxon>Agaricales</taxon>
        <taxon>Marasmiineae</taxon>
        <taxon>Mycenaceae</taxon>
        <taxon>Mycena</taxon>
    </lineage>
</organism>
<evidence type="ECO:0000256" key="1">
    <source>
        <dbReference type="ARBA" id="ARBA00001973"/>
    </source>
</evidence>
<comment type="caution">
    <text evidence="18">The sequence shown here is derived from an EMBL/GenBank/DDBJ whole genome shotgun (WGS) entry which is preliminary data.</text>
</comment>
<dbReference type="Pfam" id="PF03443">
    <property type="entry name" value="AA9"/>
    <property type="match status" value="1"/>
</dbReference>
<dbReference type="EMBL" id="CAVNYO010000455">
    <property type="protein sequence ID" value="CAK5282511.1"/>
    <property type="molecule type" value="Genomic_DNA"/>
</dbReference>
<feature type="domain" description="CBM1" evidence="17">
    <location>
        <begin position="338"/>
        <end position="374"/>
    </location>
</feature>
<dbReference type="PANTHER" id="PTHR33353:SF10">
    <property type="entry name" value="ENDO-BETA-1,4-GLUCANASE D"/>
    <property type="match status" value="1"/>
</dbReference>
<gene>
    <name evidence="18" type="ORF">MYCIT1_LOCUS34309</name>
</gene>
<dbReference type="GO" id="GO:0046872">
    <property type="term" value="F:metal ion binding"/>
    <property type="evidence" value="ECO:0007669"/>
    <property type="project" value="UniProtKB-KW"/>
</dbReference>
<dbReference type="Gene3D" id="2.70.50.70">
    <property type="match status" value="1"/>
</dbReference>
<dbReference type="GO" id="GO:0005576">
    <property type="term" value="C:extracellular region"/>
    <property type="evidence" value="ECO:0007669"/>
    <property type="project" value="UniProtKB-SubCell"/>
</dbReference>
<evidence type="ECO:0000256" key="5">
    <source>
        <dbReference type="ARBA" id="ARBA00022729"/>
    </source>
</evidence>
<evidence type="ECO:0000259" key="17">
    <source>
        <dbReference type="PROSITE" id="PS51164"/>
    </source>
</evidence>
<comment type="cofactor">
    <cofactor evidence="1">
        <name>Cu(2+)</name>
        <dbReference type="ChEBI" id="CHEBI:29036"/>
    </cofactor>
</comment>
<dbReference type="InterPro" id="IPR005103">
    <property type="entry name" value="AA9_LPMO"/>
</dbReference>
<keyword evidence="4" id="KW-0479">Metal-binding</keyword>
<feature type="region of interest" description="Disordered" evidence="16">
    <location>
        <begin position="292"/>
        <end position="338"/>
    </location>
</feature>
<dbReference type="InterPro" id="IPR000254">
    <property type="entry name" value="CBD"/>
</dbReference>
<dbReference type="PANTHER" id="PTHR33353">
    <property type="entry name" value="PUTATIVE (AFU_ORTHOLOGUE AFUA_1G12560)-RELATED"/>
    <property type="match status" value="1"/>
</dbReference>
<reference evidence="18" key="1">
    <citation type="submission" date="2023-11" db="EMBL/GenBank/DDBJ databases">
        <authorList>
            <person name="De Vega J J."/>
            <person name="De Vega J J."/>
        </authorList>
    </citation>
    <scope>NUCLEOTIDE SEQUENCE</scope>
</reference>
<evidence type="ECO:0000256" key="13">
    <source>
        <dbReference type="ARBA" id="ARBA00044502"/>
    </source>
</evidence>
<evidence type="ECO:0000256" key="2">
    <source>
        <dbReference type="ARBA" id="ARBA00004613"/>
    </source>
</evidence>
<dbReference type="EC" id="1.14.99.56" evidence="15"/>
<evidence type="ECO:0000256" key="4">
    <source>
        <dbReference type="ARBA" id="ARBA00022723"/>
    </source>
</evidence>
<keyword evidence="9" id="KW-0503">Monooxygenase</keyword>
<dbReference type="PROSITE" id="PS00562">
    <property type="entry name" value="CBM1_1"/>
    <property type="match status" value="1"/>
</dbReference>
<dbReference type="PROSITE" id="PS51164">
    <property type="entry name" value="CBM1_2"/>
    <property type="match status" value="1"/>
</dbReference>
<evidence type="ECO:0000256" key="7">
    <source>
        <dbReference type="ARBA" id="ARBA00023002"/>
    </source>
</evidence>
<evidence type="ECO:0000313" key="19">
    <source>
        <dbReference type="Proteomes" id="UP001295794"/>
    </source>
</evidence>
<dbReference type="GO" id="GO:0030248">
    <property type="term" value="F:cellulose binding"/>
    <property type="evidence" value="ECO:0007669"/>
    <property type="project" value="InterPro"/>
</dbReference>
<feature type="compositionally biased region" description="Low complexity" evidence="16">
    <location>
        <begin position="319"/>
        <end position="338"/>
    </location>
</feature>
<evidence type="ECO:0000256" key="9">
    <source>
        <dbReference type="ARBA" id="ARBA00023033"/>
    </source>
</evidence>